<evidence type="ECO:0000256" key="4">
    <source>
        <dbReference type="ARBA" id="ARBA00022490"/>
    </source>
</evidence>
<dbReference type="GO" id="GO:0005737">
    <property type="term" value="C:cytoplasm"/>
    <property type="evidence" value="ECO:0007669"/>
    <property type="project" value="UniProtKB-SubCell"/>
</dbReference>
<dbReference type="InterPro" id="IPR041653">
    <property type="entry name" value="Importin_rep_4"/>
</dbReference>
<dbReference type="GO" id="GO:0005634">
    <property type="term" value="C:nucleus"/>
    <property type="evidence" value="ECO:0007669"/>
    <property type="project" value="UniProtKB-SubCell"/>
</dbReference>
<proteinExistence type="predicted"/>
<evidence type="ECO:0000259" key="10">
    <source>
        <dbReference type="Pfam" id="PF25574"/>
    </source>
</evidence>
<protein>
    <submittedName>
        <fullName evidence="12">ARM repeat-containing protein</fullName>
    </submittedName>
</protein>
<keyword evidence="3" id="KW-0813">Transport</keyword>
<dbReference type="AlphaFoldDB" id="A0A1Y2AEK8"/>
<feature type="domain" description="IPO4/5-like TPR repeats" evidence="11">
    <location>
        <begin position="111"/>
        <end position="264"/>
    </location>
</feature>
<evidence type="ECO:0000256" key="5">
    <source>
        <dbReference type="ARBA" id="ARBA00022737"/>
    </source>
</evidence>
<comment type="subcellular location">
    <subcellularLocation>
        <location evidence="2">Cytoplasm</location>
    </subcellularLocation>
    <subcellularLocation>
        <location evidence="1">Nucleus</location>
    </subcellularLocation>
</comment>
<dbReference type="InterPro" id="IPR040122">
    <property type="entry name" value="Importin_beta"/>
</dbReference>
<dbReference type="InterPro" id="IPR058584">
    <property type="entry name" value="IMB1_TNPO1-like_TPR"/>
</dbReference>
<dbReference type="STRING" id="1754190.A0A1Y2AEK8"/>
<dbReference type="Proteomes" id="UP000193920">
    <property type="component" value="Unassembled WGS sequence"/>
</dbReference>
<keyword evidence="5" id="KW-0677">Repeat</keyword>
<evidence type="ECO:0000256" key="2">
    <source>
        <dbReference type="ARBA" id="ARBA00004496"/>
    </source>
</evidence>
<dbReference type="OrthoDB" id="543373at2759"/>
<sequence>MDSSLNEVVVQLANLLCQLKDSNNEQRNAAEEQLNSEWMAKQPVLLLTGLSNIARNHIDNQMRSHAAILLRRISLNIKGENEYLWTSLPEDARQYCQMQLLESLNVETDLYVRRKICDTISELYKITISKGLQWPELLQIVIECTESKKAEHRESAFKIISNVPTLIADYDISTLKNVFNIALSDASEQVRISALEAVVNFMLEMNPDEVQQMFDLIPVMLNVLPPLVNEAGEDSLVNGIIYLIDLADSIPKCLKNVLEDVITFMTELMKNEKFEDSTRQTALELLLTISESIPSLVRKSPTFQQQVIPVVLKWMTELDDDESWYTTDDLDDDENDTNSDVAEQAMDRIARSLGGKYVLPMTFELIPLMLNSQDWKERHAALMTISAIGEGCVKVMIDELDKVLDLIIPHLNDPHPRVRHAACHAIGQMSTDFADVIQIKFHDKILNALIPVMNDQYPRVQAHSAAALVNFAEEVQKQHLAGHLDNIFQHLLILLNNQKKYVQEQAITAIATVADSAEEEFIKYYDSIMPYLINILHNANNKEYRLLRGKTMECASLIALAVGKEIFSKNAIEFINILSQTQASIKESDDPQIPYLMAAWARICKILGKDFIPYLSIVIPPLLESAKKSPEVALIDNDEEDIEKKYSEEDGWEFIGLEGQKLGIKTTFLEEKCIAVEMLVCYAQELEEGFQMYAEEVMEIVVPLLKFYFYDDIRHSAAITIPELFNSMVKSNKYSHENLLNIWHNVCKEMLDIINRELDTTFLCKIYMSLQKCIEYLGNNCLTPELLDFFTNSTISQLDEYIQRTQRRTEYRNDQDHDAEDEENLQEEEADEDALLNEISKAIHLILKTHGTSYLPYFNNLVPIVDRFMNEINDIAAIQWAFCVYADLIEFTGATSWEYQGHFLEKMVSGISSSTADIRHTAACGIGLCAKFGGEVYAQACAASLPALVAVINDPNSRKPENVLATEICISALGKICRYNSSQFNVNEVLPIWFNALPILEDVDEAEQTYEYLYVLLLF</sequence>
<feature type="domain" description="Importin subunit beta-1/Transportin-1-like TPR repeats" evidence="10">
    <location>
        <begin position="464"/>
        <end position="623"/>
    </location>
</feature>
<feature type="compositionally biased region" description="Basic and acidic residues" evidence="9">
    <location>
        <begin position="807"/>
        <end position="816"/>
    </location>
</feature>
<feature type="region of interest" description="Disordered" evidence="9">
    <location>
        <begin position="807"/>
        <end position="831"/>
    </location>
</feature>
<dbReference type="InterPro" id="IPR016024">
    <property type="entry name" value="ARM-type_fold"/>
</dbReference>
<accession>A0A1Y2AEK8</accession>
<feature type="coiled-coil region" evidence="8">
    <location>
        <begin position="5"/>
        <end position="32"/>
    </location>
</feature>
<evidence type="ECO:0000313" key="12">
    <source>
        <dbReference type="EMBL" id="ORY20884.1"/>
    </source>
</evidence>
<dbReference type="Pfam" id="PF25574">
    <property type="entry name" value="TPR_IMB1"/>
    <property type="match status" value="1"/>
</dbReference>
<keyword evidence="6" id="KW-0653">Protein transport</keyword>
<evidence type="ECO:0000256" key="8">
    <source>
        <dbReference type="SAM" id="Coils"/>
    </source>
</evidence>
<dbReference type="EMBL" id="MCOG01000277">
    <property type="protein sequence ID" value="ORY20884.1"/>
    <property type="molecule type" value="Genomic_DNA"/>
</dbReference>
<dbReference type="Pfam" id="PF18829">
    <property type="entry name" value="Importin_rep_6"/>
    <property type="match status" value="1"/>
</dbReference>
<feature type="compositionally biased region" description="Acidic residues" evidence="9">
    <location>
        <begin position="817"/>
        <end position="831"/>
    </location>
</feature>
<keyword evidence="4" id="KW-0963">Cytoplasm</keyword>
<dbReference type="GO" id="GO:0006606">
    <property type="term" value="P:protein import into nucleus"/>
    <property type="evidence" value="ECO:0007669"/>
    <property type="project" value="InterPro"/>
</dbReference>
<dbReference type="InterPro" id="IPR041389">
    <property type="entry name" value="Importin_rep_6"/>
</dbReference>
<dbReference type="SUPFAM" id="SSF48371">
    <property type="entry name" value="ARM repeat"/>
    <property type="match status" value="2"/>
</dbReference>
<organism evidence="12 13">
    <name type="scientific">Neocallimastix californiae</name>
    <dbReference type="NCBI Taxonomy" id="1754190"/>
    <lineage>
        <taxon>Eukaryota</taxon>
        <taxon>Fungi</taxon>
        <taxon>Fungi incertae sedis</taxon>
        <taxon>Chytridiomycota</taxon>
        <taxon>Chytridiomycota incertae sedis</taxon>
        <taxon>Neocallimastigomycetes</taxon>
        <taxon>Neocallimastigales</taxon>
        <taxon>Neocallimastigaceae</taxon>
        <taxon>Neocallimastix</taxon>
    </lineage>
</organism>
<keyword evidence="13" id="KW-1185">Reference proteome</keyword>
<gene>
    <name evidence="12" type="ORF">LY90DRAFT_432963</name>
</gene>
<comment type="caution">
    <text evidence="12">The sequence shown here is derived from an EMBL/GenBank/DDBJ whole genome shotgun (WGS) entry which is preliminary data.</text>
</comment>
<keyword evidence="8" id="KW-0175">Coiled coil</keyword>
<dbReference type="Pfam" id="PF25780">
    <property type="entry name" value="TPR_IPO5"/>
    <property type="match status" value="1"/>
</dbReference>
<evidence type="ECO:0000256" key="9">
    <source>
        <dbReference type="SAM" id="MobiDB-lite"/>
    </source>
</evidence>
<evidence type="ECO:0000259" key="11">
    <source>
        <dbReference type="Pfam" id="PF25780"/>
    </source>
</evidence>
<name>A0A1Y2AEK8_9FUNG</name>
<dbReference type="Gene3D" id="1.25.10.10">
    <property type="entry name" value="Leucine-rich Repeat Variant"/>
    <property type="match status" value="1"/>
</dbReference>
<dbReference type="PANTHER" id="PTHR10527">
    <property type="entry name" value="IMPORTIN BETA"/>
    <property type="match status" value="1"/>
</dbReference>
<dbReference type="Pfam" id="PF18808">
    <property type="entry name" value="Importin_rep_4"/>
    <property type="match status" value="1"/>
</dbReference>
<dbReference type="InterPro" id="IPR057672">
    <property type="entry name" value="TPR_IPO4/5"/>
</dbReference>
<evidence type="ECO:0000256" key="1">
    <source>
        <dbReference type="ARBA" id="ARBA00004123"/>
    </source>
</evidence>
<evidence type="ECO:0000256" key="7">
    <source>
        <dbReference type="ARBA" id="ARBA00023242"/>
    </source>
</evidence>
<keyword evidence="7" id="KW-0539">Nucleus</keyword>
<evidence type="ECO:0000256" key="3">
    <source>
        <dbReference type="ARBA" id="ARBA00022448"/>
    </source>
</evidence>
<reference evidence="12 13" key="1">
    <citation type="submission" date="2016-08" db="EMBL/GenBank/DDBJ databases">
        <title>A Parts List for Fungal Cellulosomes Revealed by Comparative Genomics.</title>
        <authorList>
            <consortium name="DOE Joint Genome Institute"/>
            <person name="Haitjema C.H."/>
            <person name="Gilmore S.P."/>
            <person name="Henske J.K."/>
            <person name="Solomon K.V."/>
            <person name="De Groot R."/>
            <person name="Kuo A."/>
            <person name="Mondo S.J."/>
            <person name="Salamov A.A."/>
            <person name="Labutti K."/>
            <person name="Zhao Z."/>
            <person name="Chiniquy J."/>
            <person name="Barry K."/>
            <person name="Brewer H.M."/>
            <person name="Purvine S.O."/>
            <person name="Wright A.T."/>
            <person name="Boxma B."/>
            <person name="Van Alen T."/>
            <person name="Hackstein J.H."/>
            <person name="Baker S.E."/>
            <person name="Grigoriev I.V."/>
            <person name="O'Malley M.A."/>
        </authorList>
    </citation>
    <scope>NUCLEOTIDE SEQUENCE [LARGE SCALE GENOMIC DNA]</scope>
    <source>
        <strain evidence="12 13">G1</strain>
    </source>
</reference>
<evidence type="ECO:0000313" key="13">
    <source>
        <dbReference type="Proteomes" id="UP000193920"/>
    </source>
</evidence>
<dbReference type="InterPro" id="IPR011989">
    <property type="entry name" value="ARM-like"/>
</dbReference>
<dbReference type="Pfam" id="PF13513">
    <property type="entry name" value="HEAT_EZ"/>
    <property type="match status" value="1"/>
</dbReference>
<evidence type="ECO:0000256" key="6">
    <source>
        <dbReference type="ARBA" id="ARBA00022927"/>
    </source>
</evidence>